<protein>
    <submittedName>
        <fullName evidence="1">Uncharacterized protein</fullName>
    </submittedName>
</protein>
<dbReference type="EMBL" id="CAXJIO010000011">
    <property type="protein sequence ID" value="CAL2102745.1"/>
    <property type="molecule type" value="Genomic_DNA"/>
</dbReference>
<reference evidence="1 2" key="1">
    <citation type="submission" date="2024-05" db="EMBL/GenBank/DDBJ databases">
        <authorList>
            <person name="Duchaud E."/>
        </authorList>
    </citation>
    <scope>NUCLEOTIDE SEQUENCE [LARGE SCALE GENOMIC DNA]</scope>
    <source>
        <strain evidence="1">Ena-SAMPLE-TAB-13-05-2024-13:56:06:370-140308</strain>
    </source>
</reference>
<keyword evidence="2" id="KW-1185">Reference proteome</keyword>
<evidence type="ECO:0000313" key="1">
    <source>
        <dbReference type="EMBL" id="CAL2102745.1"/>
    </source>
</evidence>
<organism evidence="1 2">
    <name type="scientific">Tenacibaculum polynesiense</name>
    <dbReference type="NCBI Taxonomy" id="3137857"/>
    <lineage>
        <taxon>Bacteria</taxon>
        <taxon>Pseudomonadati</taxon>
        <taxon>Bacteroidota</taxon>
        <taxon>Flavobacteriia</taxon>
        <taxon>Flavobacteriales</taxon>
        <taxon>Flavobacteriaceae</taxon>
        <taxon>Tenacibaculum</taxon>
    </lineage>
</organism>
<gene>
    <name evidence="1" type="ORF">T190423A01A_20496</name>
</gene>
<comment type="caution">
    <text evidence="1">The sequence shown here is derived from an EMBL/GenBank/DDBJ whole genome shotgun (WGS) entry which is preliminary data.</text>
</comment>
<dbReference type="Proteomes" id="UP001497527">
    <property type="component" value="Unassembled WGS sequence"/>
</dbReference>
<evidence type="ECO:0000313" key="2">
    <source>
        <dbReference type="Proteomes" id="UP001497527"/>
    </source>
</evidence>
<proteinExistence type="predicted"/>
<accession>A0ABP1F314</accession>
<sequence length="55" mass="6756">MIAFVFGILFYAAIYFYMRYDDLKKSEKQRVKDIEKIISERKYLETKIREIQGKK</sequence>
<name>A0ABP1F314_9FLAO</name>